<dbReference type="EMBL" id="JAGDYP010000008">
    <property type="protein sequence ID" value="MBO1884827.1"/>
    <property type="molecule type" value="Genomic_DNA"/>
</dbReference>
<gene>
    <name evidence="3" type="ORF">J4N46_10495</name>
</gene>
<name>A0ABS3PZQ7_9FLAO</name>
<keyword evidence="2" id="KW-0472">Membrane</keyword>
<feature type="transmembrane region" description="Helical" evidence="2">
    <location>
        <begin position="6"/>
        <end position="24"/>
    </location>
</feature>
<dbReference type="RefSeq" id="WP_208059241.1">
    <property type="nucleotide sequence ID" value="NZ_JAGDYP010000008.1"/>
</dbReference>
<evidence type="ECO:0000256" key="1">
    <source>
        <dbReference type="SAM" id="Coils"/>
    </source>
</evidence>
<comment type="caution">
    <text evidence="3">The sequence shown here is derived from an EMBL/GenBank/DDBJ whole genome shotgun (WGS) entry which is preliminary data.</text>
</comment>
<keyword evidence="2" id="KW-1133">Transmembrane helix</keyword>
<keyword evidence="2" id="KW-0812">Transmembrane</keyword>
<evidence type="ECO:0000313" key="4">
    <source>
        <dbReference type="Proteomes" id="UP000681610"/>
    </source>
</evidence>
<reference evidence="3 4" key="1">
    <citation type="submission" date="2021-03" db="EMBL/GenBank/DDBJ databases">
        <title>Isolation and description of Capnocytophaga bilenii sp. nov., a novel Capnocytophaga species, isolated from a gingivitis subject.</title>
        <authorList>
            <person name="Antezack A."/>
            <person name="Monnet-Corti V."/>
            <person name="La Scola B."/>
        </authorList>
    </citation>
    <scope>NUCLEOTIDE SEQUENCE [LARGE SCALE GENOMIC DNA]</scope>
    <source>
        <strain evidence="3 4">Marseille-Q4570</strain>
    </source>
</reference>
<evidence type="ECO:0000256" key="2">
    <source>
        <dbReference type="SAM" id="Phobius"/>
    </source>
</evidence>
<keyword evidence="1" id="KW-0175">Coiled coil</keyword>
<protein>
    <submittedName>
        <fullName evidence="3">Uncharacterized protein</fullName>
    </submittedName>
</protein>
<keyword evidence="4" id="KW-1185">Reference proteome</keyword>
<feature type="transmembrane region" description="Helical" evidence="2">
    <location>
        <begin position="36"/>
        <end position="56"/>
    </location>
</feature>
<accession>A0ABS3PZQ7</accession>
<feature type="coiled-coil region" evidence="1">
    <location>
        <begin position="207"/>
        <end position="234"/>
    </location>
</feature>
<dbReference type="Proteomes" id="UP000681610">
    <property type="component" value="Unassembled WGS sequence"/>
</dbReference>
<sequence>MVKNISIILSVAAFIFAVLTFCIIKTNFIIPQIDTNSFLVSVLAILVTILLGWQIYNIIKIKDEITNIVNDKFREEELKMKSEITKIHDMFFALSFEFYRDNTFLTKDEFFKLRSILFALYYANKISIKDDETIRRYINYWNKKLLKDINNEEYIEVLKSFSQEQKKIIIDIINLDTNILAFSELKEILKDKPIEDCTQTINNTEDCQQLKEENKRLVQENSSLKDKIIQLMEEKMKN</sequence>
<evidence type="ECO:0000313" key="3">
    <source>
        <dbReference type="EMBL" id="MBO1884827.1"/>
    </source>
</evidence>
<proteinExistence type="predicted"/>
<organism evidence="3 4">
    <name type="scientific">Capnocytophaga bilenii</name>
    <dbReference type="NCBI Taxonomy" id="2819369"/>
    <lineage>
        <taxon>Bacteria</taxon>
        <taxon>Pseudomonadati</taxon>
        <taxon>Bacteroidota</taxon>
        <taxon>Flavobacteriia</taxon>
        <taxon>Flavobacteriales</taxon>
        <taxon>Flavobacteriaceae</taxon>
        <taxon>Capnocytophaga</taxon>
    </lineage>
</organism>